<evidence type="ECO:0000313" key="1">
    <source>
        <dbReference type="EMBL" id="NYD50192.1"/>
    </source>
</evidence>
<name>A0A7Y9EM09_9ACTN</name>
<reference evidence="1 2" key="1">
    <citation type="submission" date="2020-07" db="EMBL/GenBank/DDBJ databases">
        <title>Sequencing the genomes of 1000 actinobacteria strains.</title>
        <authorList>
            <person name="Klenk H.-P."/>
        </authorList>
    </citation>
    <scope>NUCLEOTIDE SEQUENCE [LARGE SCALE GENOMIC DNA]</scope>
    <source>
        <strain evidence="1 2">DSM 40398</strain>
    </source>
</reference>
<accession>A0A7Y9EM09</accession>
<keyword evidence="2" id="KW-1185">Reference proteome</keyword>
<sequence>MVRDAVAHSDAGLGDAALRMMGSNMCAEIVDAGRCF</sequence>
<gene>
    <name evidence="1" type="ORF">BJY14_006175</name>
</gene>
<dbReference type="EMBL" id="JACCBA010000001">
    <property type="protein sequence ID" value="NYD50192.1"/>
    <property type="molecule type" value="Genomic_DNA"/>
</dbReference>
<comment type="caution">
    <text evidence="1">The sequence shown here is derived from an EMBL/GenBank/DDBJ whole genome shotgun (WGS) entry which is preliminary data.</text>
</comment>
<organism evidence="1 2">
    <name type="scientific">Actinomadura luteofluorescens</name>
    <dbReference type="NCBI Taxonomy" id="46163"/>
    <lineage>
        <taxon>Bacteria</taxon>
        <taxon>Bacillati</taxon>
        <taxon>Actinomycetota</taxon>
        <taxon>Actinomycetes</taxon>
        <taxon>Streptosporangiales</taxon>
        <taxon>Thermomonosporaceae</taxon>
        <taxon>Actinomadura</taxon>
    </lineage>
</organism>
<dbReference type="Proteomes" id="UP000529783">
    <property type="component" value="Unassembled WGS sequence"/>
</dbReference>
<protein>
    <submittedName>
        <fullName evidence="1">Uncharacterized protein</fullName>
    </submittedName>
</protein>
<dbReference type="AlphaFoldDB" id="A0A7Y9EM09"/>
<proteinExistence type="predicted"/>
<evidence type="ECO:0000313" key="2">
    <source>
        <dbReference type="Proteomes" id="UP000529783"/>
    </source>
</evidence>